<evidence type="ECO:0000256" key="1">
    <source>
        <dbReference type="ARBA" id="ARBA00007274"/>
    </source>
</evidence>
<dbReference type="Pfam" id="PF00132">
    <property type="entry name" value="Hexapep"/>
    <property type="match status" value="1"/>
</dbReference>
<dbReference type="Gene3D" id="2.160.10.10">
    <property type="entry name" value="Hexapeptide repeat proteins"/>
    <property type="match status" value="1"/>
</dbReference>
<dbReference type="RefSeq" id="WP_133725554.1">
    <property type="nucleotide sequence ID" value="NZ_SOAN01000001.1"/>
</dbReference>
<evidence type="ECO:0000313" key="6">
    <source>
        <dbReference type="EMBL" id="TDS87481.1"/>
    </source>
</evidence>
<comment type="caution">
    <text evidence="6">The sequence shown here is derived from an EMBL/GenBank/DDBJ whole genome shotgun (WGS) entry which is preliminary data.</text>
</comment>
<evidence type="ECO:0000259" key="5">
    <source>
        <dbReference type="SMART" id="SM01266"/>
    </source>
</evidence>
<proteinExistence type="inferred from homology"/>
<dbReference type="PANTHER" id="PTHR23416:SF23">
    <property type="entry name" value="ACETYLTRANSFERASE C18B11.09C-RELATED"/>
    <property type="match status" value="1"/>
</dbReference>
<dbReference type="CDD" id="cd03357">
    <property type="entry name" value="LbH_MAT_GAT"/>
    <property type="match status" value="1"/>
</dbReference>
<protein>
    <submittedName>
        <fullName evidence="6">Maltose O-acetyltransferase</fullName>
    </submittedName>
</protein>
<evidence type="ECO:0000313" key="7">
    <source>
        <dbReference type="Proteomes" id="UP000294506"/>
    </source>
</evidence>
<reference evidence="6 7" key="1">
    <citation type="submission" date="2019-03" db="EMBL/GenBank/DDBJ databases">
        <title>Genomic Encyclopedia of Type Strains, Phase III (KMG-III): the genomes of soil and plant-associated and newly described type strains.</title>
        <authorList>
            <person name="Whitman W."/>
        </authorList>
    </citation>
    <scope>NUCLEOTIDE SEQUENCE [LARGE SCALE GENOMIC DNA]</scope>
    <source>
        <strain evidence="6 7">DSM 27373</strain>
    </source>
</reference>
<dbReference type="GO" id="GO:0005829">
    <property type="term" value="C:cytosol"/>
    <property type="evidence" value="ECO:0007669"/>
    <property type="project" value="TreeGrafter"/>
</dbReference>
<sequence>MGHGSLDHGAFDQEAFDHGAFADDHRTQYQRLRDGHWYRADAEILERASAAHRLAHRYNQAAAQGEEDAAAALLPQLIGELGDDVAIRAPFSVDYGSHISIGDRVFINTGLVALDVAPIRIGADCLLGPNVQLLTPIHPVEPGPRQQKWESAEPITLEENVWLGGGVIVCPGVTIGRNAVIGAGAVVTRDIPANSVAVGNPARVIRQCES</sequence>
<dbReference type="InterPro" id="IPR001451">
    <property type="entry name" value="Hexapep"/>
</dbReference>
<name>A0A4V3ECR3_9MICC</name>
<dbReference type="Pfam" id="PF12464">
    <property type="entry name" value="Mac"/>
    <property type="match status" value="1"/>
</dbReference>
<dbReference type="GO" id="GO:0016407">
    <property type="term" value="F:acetyltransferase activity"/>
    <property type="evidence" value="ECO:0007669"/>
    <property type="project" value="InterPro"/>
</dbReference>
<evidence type="ECO:0000256" key="3">
    <source>
        <dbReference type="ARBA" id="ARBA00022737"/>
    </source>
</evidence>
<feature type="domain" description="Maltose/galactoside acetyltransferase" evidence="5">
    <location>
        <begin position="29"/>
        <end position="83"/>
    </location>
</feature>
<dbReference type="GO" id="GO:0008374">
    <property type="term" value="F:O-acyltransferase activity"/>
    <property type="evidence" value="ECO:0007669"/>
    <property type="project" value="TreeGrafter"/>
</dbReference>
<keyword evidence="2 6" id="KW-0808">Transferase</keyword>
<dbReference type="InterPro" id="IPR024688">
    <property type="entry name" value="Mac_dom"/>
</dbReference>
<evidence type="ECO:0000256" key="4">
    <source>
        <dbReference type="ARBA" id="ARBA00023315"/>
    </source>
</evidence>
<keyword evidence="7" id="KW-1185">Reference proteome</keyword>
<dbReference type="Proteomes" id="UP000294506">
    <property type="component" value="Unassembled WGS sequence"/>
</dbReference>
<comment type="similarity">
    <text evidence="1">Belongs to the transferase hexapeptide repeat family.</text>
</comment>
<keyword evidence="4" id="KW-0012">Acyltransferase</keyword>
<accession>A0A4V3ECR3</accession>
<dbReference type="InterPro" id="IPR018357">
    <property type="entry name" value="Hexapep_transf_CS"/>
</dbReference>
<organism evidence="6 7">
    <name type="scientific">Nesterenkonia aurantiaca</name>
    <dbReference type="NCBI Taxonomy" id="1436010"/>
    <lineage>
        <taxon>Bacteria</taxon>
        <taxon>Bacillati</taxon>
        <taxon>Actinomycetota</taxon>
        <taxon>Actinomycetes</taxon>
        <taxon>Micrococcales</taxon>
        <taxon>Micrococcaceae</taxon>
        <taxon>Nesterenkonia</taxon>
    </lineage>
</organism>
<dbReference type="EMBL" id="SOAN01000001">
    <property type="protein sequence ID" value="TDS87481.1"/>
    <property type="molecule type" value="Genomic_DNA"/>
</dbReference>
<dbReference type="PANTHER" id="PTHR23416">
    <property type="entry name" value="SIALIC ACID SYNTHASE-RELATED"/>
    <property type="match status" value="1"/>
</dbReference>
<dbReference type="InterPro" id="IPR011004">
    <property type="entry name" value="Trimer_LpxA-like_sf"/>
</dbReference>
<dbReference type="AlphaFoldDB" id="A0A4V3ECR3"/>
<gene>
    <name evidence="6" type="ORF">EV640_101265</name>
</gene>
<keyword evidence="3" id="KW-0677">Repeat</keyword>
<evidence type="ECO:0000256" key="2">
    <source>
        <dbReference type="ARBA" id="ARBA00022679"/>
    </source>
</evidence>
<dbReference type="FunFam" id="2.160.10.10:FF:000025">
    <property type="entry name" value="Hexapeptide-repeat containing-acetyltransferase"/>
    <property type="match status" value="1"/>
</dbReference>
<dbReference type="SUPFAM" id="SSF51161">
    <property type="entry name" value="Trimeric LpxA-like enzymes"/>
    <property type="match status" value="1"/>
</dbReference>
<dbReference type="PROSITE" id="PS00101">
    <property type="entry name" value="HEXAPEP_TRANSFERASES"/>
    <property type="match status" value="1"/>
</dbReference>
<dbReference type="InterPro" id="IPR051159">
    <property type="entry name" value="Hexapeptide_acetyltransf"/>
</dbReference>
<dbReference type="SMART" id="SM01266">
    <property type="entry name" value="Mac"/>
    <property type="match status" value="1"/>
</dbReference>
<dbReference type="Pfam" id="PF14602">
    <property type="entry name" value="Hexapep_2"/>
    <property type="match status" value="1"/>
</dbReference>